<evidence type="ECO:0000256" key="3">
    <source>
        <dbReference type="ARBA" id="ARBA00007559"/>
    </source>
</evidence>
<dbReference type="PANTHER" id="PTHR20661">
    <property type="entry name" value="PHOSPHATIDYLINOSITOL-GLYCAN BIOSYNTHESIS CLASS W PROTEIN"/>
    <property type="match status" value="1"/>
</dbReference>
<reference evidence="10" key="1">
    <citation type="journal article" date="2018" name="Nat. Microbiol.">
        <title>Leveraging single-cell genomics to expand the fungal tree of life.</title>
        <authorList>
            <person name="Ahrendt S.R."/>
            <person name="Quandt C.A."/>
            <person name="Ciobanu D."/>
            <person name="Clum A."/>
            <person name="Salamov A."/>
            <person name="Andreopoulos B."/>
            <person name="Cheng J.F."/>
            <person name="Woyke T."/>
            <person name="Pelin A."/>
            <person name="Henrissat B."/>
            <person name="Reynolds N.K."/>
            <person name="Benny G.L."/>
            <person name="Smith M.E."/>
            <person name="James T.Y."/>
            <person name="Grigoriev I.V."/>
        </authorList>
    </citation>
    <scope>NUCLEOTIDE SEQUENCE [LARGE SCALE GENOMIC DNA]</scope>
    <source>
        <strain evidence="10">ATCC 52028</strain>
    </source>
</reference>
<keyword evidence="7 8" id="KW-0472">Membrane</keyword>
<evidence type="ECO:0000256" key="1">
    <source>
        <dbReference type="ARBA" id="ARBA00004141"/>
    </source>
</evidence>
<feature type="transmembrane region" description="Helical" evidence="8">
    <location>
        <begin position="327"/>
        <end position="346"/>
    </location>
</feature>
<evidence type="ECO:0000313" key="10">
    <source>
        <dbReference type="Proteomes" id="UP000274922"/>
    </source>
</evidence>
<evidence type="ECO:0000256" key="8">
    <source>
        <dbReference type="RuleBase" id="RU280819"/>
    </source>
</evidence>
<sequence length="450" mass="48719">MDAALRRLKEAFVTDHKGTSDTEIALVVSLPLLFTALHQGLHLERVSATHPWLGFLVDTATLTLPTLAVICQPEHNATYANWAAAVALPLLALRWYQTAPRTGARAPAALKGKGAVAHAYAAAAASQAQSFFWNITRGGLQLMTMICILAVDFPVFPRRFAKTETFGTGLMDVGIGCFVVSSALTSGPYLLGRPSAKTMQRVTRGSTIVLFLGLARTLLTKSVNYQEHVSEYGLHWNFFTTLGLVPFVLAALRFLVPIHGFAAGIAMTLAHQFCYQNGLEDWVLHAPRQSFVSANKEGIASLPGYFALFLLGAHLATTSLRAQPRPLLALAVFYGTAYRFSLSISGTAVSRRLANTPYVLWVMATTTVYIAASRLICGACGASRVPRLFEAINANQLVVFVVANLLTGLINLSMDTLRVSDDHAMAILAAYLVVVTGVGYVLHAYRLRIH</sequence>
<dbReference type="PANTHER" id="PTHR20661:SF0">
    <property type="entry name" value="PHOSPHATIDYLINOSITOL-GLYCAN BIOSYNTHESIS CLASS W PROTEIN"/>
    <property type="match status" value="1"/>
</dbReference>
<evidence type="ECO:0000313" key="9">
    <source>
        <dbReference type="EMBL" id="RKP02086.1"/>
    </source>
</evidence>
<feature type="transmembrane region" description="Helical" evidence="8">
    <location>
        <begin position="298"/>
        <end position="315"/>
    </location>
</feature>
<dbReference type="GO" id="GO:0072659">
    <property type="term" value="P:protein localization to plasma membrane"/>
    <property type="evidence" value="ECO:0007669"/>
    <property type="project" value="TreeGrafter"/>
</dbReference>
<dbReference type="OrthoDB" id="15270at2759"/>
<comment type="similarity">
    <text evidence="3 8">Belongs to the PIGW family.</text>
</comment>
<comment type="function">
    <text evidence="8">A acetyltransferase, which acetylates the inositol ring of phosphatidylinositol during biosynthesis of GPI-anchor.</text>
</comment>
<feature type="transmembrane region" description="Helical" evidence="8">
    <location>
        <begin position="394"/>
        <end position="412"/>
    </location>
</feature>
<keyword evidence="8" id="KW-0808">Transferase</keyword>
<feature type="transmembrane region" description="Helical" evidence="8">
    <location>
        <begin position="424"/>
        <end position="445"/>
    </location>
</feature>
<dbReference type="GO" id="GO:0005789">
    <property type="term" value="C:endoplasmic reticulum membrane"/>
    <property type="evidence" value="ECO:0007669"/>
    <property type="project" value="UniProtKB-SubCell"/>
</dbReference>
<evidence type="ECO:0000256" key="4">
    <source>
        <dbReference type="ARBA" id="ARBA00022502"/>
    </source>
</evidence>
<dbReference type="STRING" id="1555241.A0A4P9X9U4"/>
<dbReference type="GO" id="GO:0006506">
    <property type="term" value="P:GPI anchor biosynthetic process"/>
    <property type="evidence" value="ECO:0007669"/>
    <property type="project" value="UniProtKB-UniPathway"/>
</dbReference>
<evidence type="ECO:0000256" key="6">
    <source>
        <dbReference type="ARBA" id="ARBA00022989"/>
    </source>
</evidence>
<dbReference type="GO" id="GO:0032216">
    <property type="term" value="F:glucosaminyl-phosphatidylinositol O-acyltransferase activity"/>
    <property type="evidence" value="ECO:0007669"/>
    <property type="project" value="TreeGrafter"/>
</dbReference>
<protein>
    <recommendedName>
        <fullName evidence="8">GPI-anchored wall transfer protein</fullName>
        <ecNumber evidence="8">2.3.-.-</ecNumber>
    </recommendedName>
</protein>
<keyword evidence="10" id="KW-1185">Reference proteome</keyword>
<proteinExistence type="inferred from homology"/>
<dbReference type="Pfam" id="PF06423">
    <property type="entry name" value="GWT1"/>
    <property type="match status" value="1"/>
</dbReference>
<keyword evidence="8" id="KW-0256">Endoplasmic reticulum</keyword>
<comment type="subcellular location">
    <subcellularLocation>
        <location evidence="8">Endoplasmic reticulum membrane</location>
        <topology evidence="8">Multi-pass membrane protein</topology>
    </subcellularLocation>
    <subcellularLocation>
        <location evidence="1">Membrane</location>
        <topology evidence="1">Multi-pass membrane protein</topology>
    </subcellularLocation>
</comment>
<evidence type="ECO:0000256" key="7">
    <source>
        <dbReference type="ARBA" id="ARBA00023136"/>
    </source>
</evidence>
<dbReference type="InterPro" id="IPR009447">
    <property type="entry name" value="PIGW/GWT1"/>
</dbReference>
<accession>A0A4P9X9U4</accession>
<dbReference type="AlphaFoldDB" id="A0A4P9X9U4"/>
<dbReference type="Proteomes" id="UP000274922">
    <property type="component" value="Unassembled WGS sequence"/>
</dbReference>
<comment type="caution">
    <text evidence="8">Lacks conserved residue(s) required for the propagation of feature annotation.</text>
</comment>
<dbReference type="EC" id="2.3.-.-" evidence="8"/>
<keyword evidence="8" id="KW-0012">Acyltransferase</keyword>
<feature type="transmembrane region" description="Helical" evidence="8">
    <location>
        <begin position="234"/>
        <end position="252"/>
    </location>
</feature>
<dbReference type="PIRSF" id="PIRSF017321">
    <property type="entry name" value="GWT1"/>
    <property type="match status" value="1"/>
</dbReference>
<dbReference type="EMBL" id="ML014152">
    <property type="protein sequence ID" value="RKP02086.1"/>
    <property type="molecule type" value="Genomic_DNA"/>
</dbReference>
<evidence type="ECO:0000256" key="5">
    <source>
        <dbReference type="ARBA" id="ARBA00022692"/>
    </source>
</evidence>
<keyword evidence="6 8" id="KW-1133">Transmembrane helix</keyword>
<dbReference type="UniPathway" id="UPA00196"/>
<organism evidence="9 10">
    <name type="scientific">Caulochytrium protostelioides</name>
    <dbReference type="NCBI Taxonomy" id="1555241"/>
    <lineage>
        <taxon>Eukaryota</taxon>
        <taxon>Fungi</taxon>
        <taxon>Fungi incertae sedis</taxon>
        <taxon>Chytridiomycota</taxon>
        <taxon>Chytridiomycota incertae sedis</taxon>
        <taxon>Chytridiomycetes</taxon>
        <taxon>Caulochytriales</taxon>
        <taxon>Caulochytriaceae</taxon>
        <taxon>Caulochytrium</taxon>
    </lineage>
</organism>
<feature type="transmembrane region" description="Helical" evidence="8">
    <location>
        <begin position="169"/>
        <end position="190"/>
    </location>
</feature>
<keyword evidence="4 8" id="KW-0337">GPI-anchor biosynthesis</keyword>
<name>A0A4P9X9U4_9FUNG</name>
<evidence type="ECO:0000256" key="2">
    <source>
        <dbReference type="ARBA" id="ARBA00004687"/>
    </source>
</evidence>
<feature type="transmembrane region" description="Helical" evidence="8">
    <location>
        <begin position="358"/>
        <end position="382"/>
    </location>
</feature>
<feature type="transmembrane region" description="Helical" evidence="8">
    <location>
        <begin position="139"/>
        <end position="157"/>
    </location>
</feature>
<comment type="pathway">
    <text evidence="2 8">Glycolipid biosynthesis; glycosylphosphatidylinositol-anchor biosynthesis.</text>
</comment>
<keyword evidence="5 8" id="KW-0812">Transmembrane</keyword>
<gene>
    <name evidence="9" type="ORF">CXG81DRAFT_25242</name>
</gene>